<dbReference type="EMBL" id="CABITT030000006">
    <property type="protein sequence ID" value="VVB07511.1"/>
    <property type="molecule type" value="Genomic_DNA"/>
</dbReference>
<feature type="region of interest" description="Disordered" evidence="1">
    <location>
        <begin position="1"/>
        <end position="90"/>
    </location>
</feature>
<comment type="caution">
    <text evidence="2">The sequence shown here is derived from an EMBL/GenBank/DDBJ whole genome shotgun (WGS) entry which is preliminary data.</text>
</comment>
<evidence type="ECO:0000313" key="2">
    <source>
        <dbReference type="EMBL" id="VVB07511.1"/>
    </source>
</evidence>
<feature type="compositionally biased region" description="Low complexity" evidence="1">
    <location>
        <begin position="44"/>
        <end position="63"/>
    </location>
</feature>
<keyword evidence="3" id="KW-1185">Reference proteome</keyword>
<dbReference type="AlphaFoldDB" id="A0A565C1I8"/>
<protein>
    <submittedName>
        <fullName evidence="2">Uncharacterized protein</fullName>
    </submittedName>
</protein>
<sequence length="90" mass="9662">MASTPPHWSITTANSHRQTRQQPNYNHRPWLSQRVSSSPRGGRAVTSASPSLPAAVSVATVASGQLSHQSRNFSSLRTSETGLSSDFSGR</sequence>
<gene>
    <name evidence="2" type="ORF">ANE_LOCUS17955</name>
</gene>
<feature type="compositionally biased region" description="Polar residues" evidence="1">
    <location>
        <begin position="9"/>
        <end position="25"/>
    </location>
</feature>
<dbReference type="Proteomes" id="UP000489600">
    <property type="component" value="Unassembled WGS sequence"/>
</dbReference>
<name>A0A565C1I8_9BRAS</name>
<evidence type="ECO:0000256" key="1">
    <source>
        <dbReference type="SAM" id="MobiDB-lite"/>
    </source>
</evidence>
<feature type="compositionally biased region" description="Polar residues" evidence="1">
    <location>
        <begin position="64"/>
        <end position="90"/>
    </location>
</feature>
<evidence type="ECO:0000313" key="3">
    <source>
        <dbReference type="Proteomes" id="UP000489600"/>
    </source>
</evidence>
<reference evidence="2" key="1">
    <citation type="submission" date="2019-07" db="EMBL/GenBank/DDBJ databases">
        <authorList>
            <person name="Dittberner H."/>
        </authorList>
    </citation>
    <scope>NUCLEOTIDE SEQUENCE [LARGE SCALE GENOMIC DNA]</scope>
</reference>
<organism evidence="2 3">
    <name type="scientific">Arabis nemorensis</name>
    <dbReference type="NCBI Taxonomy" id="586526"/>
    <lineage>
        <taxon>Eukaryota</taxon>
        <taxon>Viridiplantae</taxon>
        <taxon>Streptophyta</taxon>
        <taxon>Embryophyta</taxon>
        <taxon>Tracheophyta</taxon>
        <taxon>Spermatophyta</taxon>
        <taxon>Magnoliopsida</taxon>
        <taxon>eudicotyledons</taxon>
        <taxon>Gunneridae</taxon>
        <taxon>Pentapetalae</taxon>
        <taxon>rosids</taxon>
        <taxon>malvids</taxon>
        <taxon>Brassicales</taxon>
        <taxon>Brassicaceae</taxon>
        <taxon>Arabideae</taxon>
        <taxon>Arabis</taxon>
    </lineage>
</organism>
<proteinExistence type="predicted"/>
<accession>A0A565C1I8</accession>